<dbReference type="AlphaFoldDB" id="A0A0J8TIQ5"/>
<accession>A0A0J8TIQ5</accession>
<feature type="compositionally biased region" description="Polar residues" evidence="1">
    <location>
        <begin position="167"/>
        <end position="182"/>
    </location>
</feature>
<evidence type="ECO:0008006" key="4">
    <source>
        <dbReference type="Google" id="ProtNLM"/>
    </source>
</evidence>
<dbReference type="InterPro" id="IPR036920">
    <property type="entry name" value="Ribosomal_uL16_sf"/>
</dbReference>
<dbReference type="PANTHER" id="PTHR12220">
    <property type="entry name" value="50S/60S RIBOSOMAL PROTEIN L16"/>
    <property type="match status" value="1"/>
</dbReference>
<dbReference type="EMBL" id="DS268252">
    <property type="protein sequence ID" value="KMU73607.1"/>
    <property type="molecule type" value="Genomic_DNA"/>
</dbReference>
<dbReference type="GO" id="GO:0032543">
    <property type="term" value="P:mitochondrial translation"/>
    <property type="evidence" value="ECO:0007669"/>
    <property type="project" value="TreeGrafter"/>
</dbReference>
<evidence type="ECO:0000313" key="2">
    <source>
        <dbReference type="EMBL" id="KMU73607.1"/>
    </source>
</evidence>
<dbReference type="GO" id="GO:0003735">
    <property type="term" value="F:structural constituent of ribosome"/>
    <property type="evidence" value="ECO:0007669"/>
    <property type="project" value="InterPro"/>
</dbReference>
<dbReference type="Proteomes" id="UP000054559">
    <property type="component" value="Unassembled WGS sequence"/>
</dbReference>
<gene>
    <name evidence="2" type="ORF">CISG_10131</name>
</gene>
<dbReference type="OrthoDB" id="268521at2759"/>
<feature type="region of interest" description="Disordered" evidence="1">
    <location>
        <begin position="162"/>
        <end position="182"/>
    </location>
</feature>
<evidence type="ECO:0000313" key="3">
    <source>
        <dbReference type="Proteomes" id="UP000054559"/>
    </source>
</evidence>
<proteinExistence type="predicted"/>
<dbReference type="STRING" id="454286.A0A0J8TIQ5"/>
<protein>
    <recommendedName>
        <fullName evidence="4">50S ribosomal protein L16</fullName>
    </recommendedName>
</protein>
<dbReference type="InterPro" id="IPR000114">
    <property type="entry name" value="Ribosomal_uL16_bact-type"/>
</dbReference>
<dbReference type="GO" id="GO:0019843">
    <property type="term" value="F:rRNA binding"/>
    <property type="evidence" value="ECO:0007669"/>
    <property type="project" value="InterPro"/>
</dbReference>
<dbReference type="PANTHER" id="PTHR12220:SF13">
    <property type="entry name" value="LARGE RIBOSOMAL SUBUNIT PROTEIN UL16M"/>
    <property type="match status" value="1"/>
</dbReference>
<sequence length="182" mass="19821">MGPSSAIFSGLQLSFLRPFLSQPHSLPSSARCFSTSKPASDWLVPKMSEKSKSRKGRPRMATGGSTRGTTVVWGDYGLRMRDHDRRISAAQLKIGMGKGTGQPHYLELKGNLHEKVAREAFRLAAHKLPGLYEFVKKGEPAVVGITKLSNGVTLESLKRARREITSPVVSEQPSPPTQNAAP</sequence>
<dbReference type="Gene3D" id="3.90.1170.10">
    <property type="entry name" value="Ribosomal protein L10e/L16"/>
    <property type="match status" value="2"/>
</dbReference>
<name>A0A0J8TIQ5_COCIT</name>
<dbReference type="SUPFAM" id="SSF54686">
    <property type="entry name" value="Ribosomal protein L16p/L10e"/>
    <property type="match status" value="1"/>
</dbReference>
<evidence type="ECO:0000256" key="1">
    <source>
        <dbReference type="SAM" id="MobiDB-lite"/>
    </source>
</evidence>
<organism evidence="2 3">
    <name type="scientific">Coccidioides immitis RMSCC 3703</name>
    <dbReference type="NCBI Taxonomy" id="454286"/>
    <lineage>
        <taxon>Eukaryota</taxon>
        <taxon>Fungi</taxon>
        <taxon>Dikarya</taxon>
        <taxon>Ascomycota</taxon>
        <taxon>Pezizomycotina</taxon>
        <taxon>Eurotiomycetes</taxon>
        <taxon>Eurotiomycetidae</taxon>
        <taxon>Onygenales</taxon>
        <taxon>Onygenaceae</taxon>
        <taxon>Coccidioides</taxon>
    </lineage>
</organism>
<dbReference type="GO" id="GO:0005762">
    <property type="term" value="C:mitochondrial large ribosomal subunit"/>
    <property type="evidence" value="ECO:0007669"/>
    <property type="project" value="TreeGrafter"/>
</dbReference>
<reference evidence="3" key="1">
    <citation type="journal article" date="2010" name="Genome Res.">
        <title>Population genomic sequencing of Coccidioides fungi reveals recent hybridization and transposon control.</title>
        <authorList>
            <person name="Neafsey D.E."/>
            <person name="Barker B.M."/>
            <person name="Sharpton T.J."/>
            <person name="Stajich J.E."/>
            <person name="Park D.J."/>
            <person name="Whiston E."/>
            <person name="Hung C.-Y."/>
            <person name="McMahan C."/>
            <person name="White J."/>
            <person name="Sykes S."/>
            <person name="Heiman D."/>
            <person name="Young S."/>
            <person name="Zeng Q."/>
            <person name="Abouelleil A."/>
            <person name="Aftuck L."/>
            <person name="Bessette D."/>
            <person name="Brown A."/>
            <person name="FitzGerald M."/>
            <person name="Lui A."/>
            <person name="Macdonald J.P."/>
            <person name="Priest M."/>
            <person name="Orbach M.J."/>
            <person name="Galgiani J.N."/>
            <person name="Kirkland T.N."/>
            <person name="Cole G.T."/>
            <person name="Birren B.W."/>
            <person name="Henn M.R."/>
            <person name="Taylor J.W."/>
            <person name="Rounsley S.D."/>
        </authorList>
    </citation>
    <scope>NUCLEOTIDE SEQUENCE [LARGE SCALE GENOMIC DNA]</scope>
    <source>
        <strain evidence="3">RMSCC 3703</strain>
    </source>
</reference>
<feature type="region of interest" description="Disordered" evidence="1">
    <location>
        <begin position="46"/>
        <end position="66"/>
    </location>
</feature>